<reference evidence="3" key="1">
    <citation type="submission" date="2013-12" db="EMBL/GenBank/DDBJ databases">
        <authorList>
            <person name="Aslett M."/>
        </authorList>
    </citation>
    <scope>NUCLEOTIDE SEQUENCE [LARGE SCALE GENOMIC DNA]</scope>
    <source>
        <strain evidence="3">Lindley</strain>
    </source>
</reference>
<evidence type="ECO:0000313" key="4">
    <source>
        <dbReference type="WBParaSite" id="GPLIN_000458000"/>
    </source>
</evidence>
<feature type="compositionally biased region" description="Polar residues" evidence="1">
    <location>
        <begin position="50"/>
        <end position="62"/>
    </location>
</feature>
<proteinExistence type="predicted"/>
<accession>A0A183BVE2</accession>
<keyword evidence="3" id="KW-1185">Reference proteome</keyword>
<dbReference type="WBParaSite" id="GPLIN_000458000">
    <property type="protein sequence ID" value="GPLIN_000458000"/>
    <property type="gene ID" value="GPLIN_000458000"/>
</dbReference>
<dbReference type="Proteomes" id="UP000050741">
    <property type="component" value="Unassembled WGS sequence"/>
</dbReference>
<evidence type="ECO:0000256" key="2">
    <source>
        <dbReference type="SAM" id="Phobius"/>
    </source>
</evidence>
<reference evidence="4" key="3">
    <citation type="submission" date="2016-06" db="UniProtKB">
        <authorList>
            <consortium name="WormBaseParasite"/>
        </authorList>
    </citation>
    <scope>IDENTIFICATION</scope>
</reference>
<dbReference type="AlphaFoldDB" id="A0A183BVE2"/>
<feature type="compositionally biased region" description="Low complexity" evidence="1">
    <location>
        <begin position="63"/>
        <end position="75"/>
    </location>
</feature>
<organism evidence="3 4">
    <name type="scientific">Globodera pallida</name>
    <name type="common">Potato cyst nematode worm</name>
    <name type="synonym">Heterodera pallida</name>
    <dbReference type="NCBI Taxonomy" id="36090"/>
    <lineage>
        <taxon>Eukaryota</taxon>
        <taxon>Metazoa</taxon>
        <taxon>Ecdysozoa</taxon>
        <taxon>Nematoda</taxon>
        <taxon>Chromadorea</taxon>
        <taxon>Rhabditida</taxon>
        <taxon>Tylenchina</taxon>
        <taxon>Tylenchomorpha</taxon>
        <taxon>Tylenchoidea</taxon>
        <taxon>Heteroderidae</taxon>
        <taxon>Heteroderinae</taxon>
        <taxon>Globodera</taxon>
    </lineage>
</organism>
<evidence type="ECO:0000313" key="3">
    <source>
        <dbReference type="Proteomes" id="UP000050741"/>
    </source>
</evidence>
<sequence length="243" mass="25862">MVDSDNGTGPSSASCALFQCPSGDGDCPLADGTDVADQGLLSVRLRRTDVQQPNSDTAPNDQPTTLSSTLSPSTTMPKQTAPNWDKRKHTNLTVNKTSHAAAAAAAAAAAGGEAGQRHILSLDGDGTSAEETTGHVPSEVEEVHQRRTTTASSAARMPTTTARKRTKSLLDLNTWDERFPLRANATPVWAIGLSIVITVVCLGLLATLLCAFLCYRRHKLRMRTLEFNGGPKKMPTLHAFNPT</sequence>
<keyword evidence="2" id="KW-0472">Membrane</keyword>
<feature type="region of interest" description="Disordered" evidence="1">
    <location>
        <begin position="119"/>
        <end position="163"/>
    </location>
</feature>
<feature type="region of interest" description="Disordered" evidence="1">
    <location>
        <begin position="47"/>
        <end position="87"/>
    </location>
</feature>
<feature type="compositionally biased region" description="Polar residues" evidence="1">
    <location>
        <begin position="148"/>
        <end position="161"/>
    </location>
</feature>
<feature type="transmembrane region" description="Helical" evidence="2">
    <location>
        <begin position="188"/>
        <end position="215"/>
    </location>
</feature>
<evidence type="ECO:0000256" key="1">
    <source>
        <dbReference type="SAM" id="MobiDB-lite"/>
    </source>
</evidence>
<name>A0A183BVE2_GLOPA</name>
<keyword evidence="2" id="KW-0812">Transmembrane</keyword>
<protein>
    <submittedName>
        <fullName evidence="4">Uncharacterized protein</fullName>
    </submittedName>
</protein>
<keyword evidence="2" id="KW-1133">Transmembrane helix</keyword>
<reference evidence="3" key="2">
    <citation type="submission" date="2014-05" db="EMBL/GenBank/DDBJ databases">
        <title>The genome and life-stage specific transcriptomes of Globodera pallida elucidate key aspects of plant parasitism by a cyst nematode.</title>
        <authorList>
            <person name="Cotton J.A."/>
            <person name="Lilley C.J."/>
            <person name="Jones L.M."/>
            <person name="Kikuchi T."/>
            <person name="Reid A.J."/>
            <person name="Thorpe P."/>
            <person name="Tsai I.J."/>
            <person name="Beasley H."/>
            <person name="Blok V."/>
            <person name="Cock P.J.A."/>
            <person name="Van den Akker S.E."/>
            <person name="Holroyd N."/>
            <person name="Hunt M."/>
            <person name="Mantelin S."/>
            <person name="Naghra H."/>
            <person name="Pain A."/>
            <person name="Palomares-Rius J.E."/>
            <person name="Zarowiecki M."/>
            <person name="Berriman M."/>
            <person name="Jones J.T."/>
            <person name="Urwin P.E."/>
        </authorList>
    </citation>
    <scope>NUCLEOTIDE SEQUENCE [LARGE SCALE GENOMIC DNA]</scope>
    <source>
        <strain evidence="3">Lindley</strain>
    </source>
</reference>